<accession>A0A853JNP3</accession>
<evidence type="ECO:0000313" key="2">
    <source>
        <dbReference type="EMBL" id="NZA38162.1"/>
    </source>
</evidence>
<dbReference type="EMBL" id="JACCKS010000008">
    <property type="protein sequence ID" value="NZA38162.1"/>
    <property type="molecule type" value="Genomic_DNA"/>
</dbReference>
<evidence type="ECO:0000313" key="3">
    <source>
        <dbReference type="Proteomes" id="UP000586254"/>
    </source>
</evidence>
<protein>
    <submittedName>
        <fullName evidence="2">Uncharacterized protein</fullName>
    </submittedName>
</protein>
<dbReference type="AlphaFoldDB" id="A0A853JNP3"/>
<comment type="caution">
    <text evidence="2">The sequence shown here is derived from an EMBL/GenBank/DDBJ whole genome shotgun (WGS) entry which is preliminary data.</text>
</comment>
<dbReference type="Proteomes" id="UP000586254">
    <property type="component" value="Unassembled WGS sequence"/>
</dbReference>
<dbReference type="RefSeq" id="WP_180493289.1">
    <property type="nucleotide sequence ID" value="NZ_CAUFHM010000004.1"/>
</dbReference>
<evidence type="ECO:0000256" key="1">
    <source>
        <dbReference type="SAM" id="Coils"/>
    </source>
</evidence>
<proteinExistence type="predicted"/>
<organism evidence="2 3">
    <name type="scientific">Eubacterium callanderi</name>
    <dbReference type="NCBI Taxonomy" id="53442"/>
    <lineage>
        <taxon>Bacteria</taxon>
        <taxon>Bacillati</taxon>
        <taxon>Bacillota</taxon>
        <taxon>Clostridia</taxon>
        <taxon>Eubacteriales</taxon>
        <taxon>Eubacteriaceae</taxon>
        <taxon>Eubacterium</taxon>
    </lineage>
</organism>
<reference evidence="2 3" key="1">
    <citation type="submission" date="2020-07" db="EMBL/GenBank/DDBJ databases">
        <title>Organ Donor 1.</title>
        <authorList>
            <person name="Marsh A.J."/>
            <person name="Azcarate-Peril M.A."/>
        </authorList>
    </citation>
    <scope>NUCLEOTIDE SEQUENCE [LARGE SCALE GENOMIC DNA]</scope>
    <source>
        <strain evidence="2 3">AMC0717</strain>
    </source>
</reference>
<name>A0A853JNP3_9FIRM</name>
<sequence length="503" mass="58137">MMQTYPENVKPDSRATLATYIYGNRFHADQTLAEYLIEFLLVFCAEKGEQNQGKLCFHDPDSKDVLYYTVEPRMGLKRFIFFDKSKKNDAAEIDKLAYQELISELEKRIEDSDAEEKRDFIESLQDLLHGYAVVLRKRTWCAQAMLPICPELIFCEAMPKKKARSALKWDEIRNDPEKKNKIDGLFDFDKRNFLARGGELYYLHILQGLQNNKDKQEKLEYLLRELLLVQGKKMSEIASFIQKTWEDSMGYDESPKQKLRLAYIPERAYKNVAGHSVDELINYLSCSMHPVKKMELLSKGVMLQVMRMLSVATTNYLGTERECWIIDMKGMTVDIVKKVASSGFRKVEDTFVTALGQKSVELASADVDKRMQEVRKARKDSLEIFRSKGKELQCIIPTSGPYERFALPEDSIRFLVLALVKPGEKMTLDMFLSKLYNRYRIVIGPAEYKKMVKTGDYSFANSFMANKVAFQEFLKATGFLHELSDATSIVVNPYDEVKEDEII</sequence>
<gene>
    <name evidence="2" type="ORF">H0N91_08390</name>
</gene>
<feature type="coiled-coil region" evidence="1">
    <location>
        <begin position="88"/>
        <end position="115"/>
    </location>
</feature>
<keyword evidence="1" id="KW-0175">Coiled coil</keyword>